<proteinExistence type="predicted"/>
<name>A0A1G8DTD2_9MICO</name>
<dbReference type="OrthoDB" id="3695950at2"/>
<reference evidence="3 4" key="1">
    <citation type="submission" date="2016-10" db="EMBL/GenBank/DDBJ databases">
        <authorList>
            <person name="de Groot N.N."/>
        </authorList>
    </citation>
    <scope>NUCLEOTIDE SEQUENCE [LARGE SCALE GENOMIC DNA]</scope>
    <source>
        <strain evidence="3 4">DSM 23142</strain>
    </source>
</reference>
<gene>
    <name evidence="3" type="ORF">SAMN04489810_3443</name>
</gene>
<evidence type="ECO:0000313" key="3">
    <source>
        <dbReference type="EMBL" id="SDH60947.1"/>
    </source>
</evidence>
<feature type="transmembrane region" description="Helical" evidence="2">
    <location>
        <begin position="15"/>
        <end position="35"/>
    </location>
</feature>
<evidence type="ECO:0000256" key="1">
    <source>
        <dbReference type="SAM" id="MobiDB-lite"/>
    </source>
</evidence>
<sequence length="263" mass="27801">MPVVLDVVKALARRWYVVLVGLILTVGLASAAYVATPSEYNARALVLLLPGSNTVGDGGNPFLALSGLEQPASIVVAYFSSESAQTEVADRWPTAEYRVLLDDSTRGPVISVDVTDTSAESTLATLDYLQNRIPEELARLQGEVDAPAASVITSMPLAVDAEASRDSSATIRNVIAAVVVGLVLTGFVAFAMDGILLRRRARRPAPPLPPIEDEFAEDAAATPPPKGHRRRRRTDAEAEPATADESTPADDGDPVEMQAGRGS</sequence>
<evidence type="ECO:0000256" key="2">
    <source>
        <dbReference type="SAM" id="Phobius"/>
    </source>
</evidence>
<protein>
    <recommendedName>
        <fullName evidence="5">Capsular polysaccharide biosynthesis protein</fullName>
    </recommendedName>
</protein>
<feature type="transmembrane region" description="Helical" evidence="2">
    <location>
        <begin position="174"/>
        <end position="197"/>
    </location>
</feature>
<keyword evidence="2" id="KW-0812">Transmembrane</keyword>
<dbReference type="RefSeq" id="WP_091492799.1">
    <property type="nucleotide sequence ID" value="NZ_LT629692.1"/>
</dbReference>
<evidence type="ECO:0008006" key="5">
    <source>
        <dbReference type="Google" id="ProtNLM"/>
    </source>
</evidence>
<feature type="region of interest" description="Disordered" evidence="1">
    <location>
        <begin position="207"/>
        <end position="263"/>
    </location>
</feature>
<keyword evidence="2" id="KW-0472">Membrane</keyword>
<dbReference type="AlphaFoldDB" id="A0A1G8DTD2"/>
<dbReference type="Proteomes" id="UP000199009">
    <property type="component" value="Chromosome I"/>
</dbReference>
<dbReference type="STRING" id="370764.SAMN04489810_3443"/>
<keyword evidence="2" id="KW-1133">Transmembrane helix</keyword>
<organism evidence="3 4">
    <name type="scientific">Microbacterium pygmaeum</name>
    <dbReference type="NCBI Taxonomy" id="370764"/>
    <lineage>
        <taxon>Bacteria</taxon>
        <taxon>Bacillati</taxon>
        <taxon>Actinomycetota</taxon>
        <taxon>Actinomycetes</taxon>
        <taxon>Micrococcales</taxon>
        <taxon>Microbacteriaceae</taxon>
        <taxon>Microbacterium</taxon>
    </lineage>
</organism>
<dbReference type="EMBL" id="LT629692">
    <property type="protein sequence ID" value="SDH60947.1"/>
    <property type="molecule type" value="Genomic_DNA"/>
</dbReference>
<evidence type="ECO:0000313" key="4">
    <source>
        <dbReference type="Proteomes" id="UP000199009"/>
    </source>
</evidence>
<accession>A0A1G8DTD2</accession>
<keyword evidence="4" id="KW-1185">Reference proteome</keyword>